<reference evidence="2 3" key="1">
    <citation type="journal article" date="2019" name="Sci. Rep.">
        <title>Orb-weaving spider Araneus ventricosus genome elucidates the spidroin gene catalogue.</title>
        <authorList>
            <person name="Kono N."/>
            <person name="Nakamura H."/>
            <person name="Ohtoshi R."/>
            <person name="Moran D.A.P."/>
            <person name="Shinohara A."/>
            <person name="Yoshida Y."/>
            <person name="Fujiwara M."/>
            <person name="Mori M."/>
            <person name="Tomita M."/>
            <person name="Arakawa K."/>
        </authorList>
    </citation>
    <scope>NUCLEOTIDE SEQUENCE [LARGE SCALE GENOMIC DNA]</scope>
</reference>
<name>A0A4Y2CCT8_ARAVE</name>
<dbReference type="SUPFAM" id="SSF53098">
    <property type="entry name" value="Ribonuclease H-like"/>
    <property type="match status" value="1"/>
</dbReference>
<protein>
    <recommendedName>
        <fullName evidence="1">RNase H type-1 domain-containing protein</fullName>
    </recommendedName>
</protein>
<accession>A0A4Y2CCT8</accession>
<dbReference type="Pfam" id="PF00075">
    <property type="entry name" value="RNase_H"/>
    <property type="match status" value="1"/>
</dbReference>
<evidence type="ECO:0000313" key="2">
    <source>
        <dbReference type="EMBL" id="GBM02163.1"/>
    </source>
</evidence>
<feature type="domain" description="RNase H type-1" evidence="1">
    <location>
        <begin position="72"/>
        <end position="152"/>
    </location>
</feature>
<sequence>MPCLSDKGCRQQMPENSDLYYLQAFADDLALVTFGRTRKILETNTNNALDLISQELNILNLDISIDKCQALAELAAINFAAGWALERNVKIKVFSDSKSSIEAIRSPKVKSNFVLSVKDNMYNDKNLVSLVWVKAHAGNPGNELADHFAKIASSCGADMSIPAPYSYVKRVCKEFLMNERNSYWKNSTTGKRTKEILPSANLDLLISNKYVIYLFTNHGPFPAYLCRFKILNNPDCLCGEHGDVDHYLTSCMYTKDYHLLLPTGTARTHWTRKLCKNYLFLNRLKSIFEISRKICDLQRL</sequence>
<evidence type="ECO:0000259" key="1">
    <source>
        <dbReference type="Pfam" id="PF00075"/>
    </source>
</evidence>
<dbReference type="InterPro" id="IPR036397">
    <property type="entry name" value="RNaseH_sf"/>
</dbReference>
<dbReference type="InterPro" id="IPR012337">
    <property type="entry name" value="RNaseH-like_sf"/>
</dbReference>
<dbReference type="GO" id="GO:0004523">
    <property type="term" value="F:RNA-DNA hybrid ribonuclease activity"/>
    <property type="evidence" value="ECO:0007669"/>
    <property type="project" value="InterPro"/>
</dbReference>
<proteinExistence type="predicted"/>
<dbReference type="AlphaFoldDB" id="A0A4Y2CCT8"/>
<comment type="caution">
    <text evidence="2">The sequence shown here is derived from an EMBL/GenBank/DDBJ whole genome shotgun (WGS) entry which is preliminary data.</text>
</comment>
<organism evidence="2 3">
    <name type="scientific">Araneus ventricosus</name>
    <name type="common">Orbweaver spider</name>
    <name type="synonym">Epeira ventricosa</name>
    <dbReference type="NCBI Taxonomy" id="182803"/>
    <lineage>
        <taxon>Eukaryota</taxon>
        <taxon>Metazoa</taxon>
        <taxon>Ecdysozoa</taxon>
        <taxon>Arthropoda</taxon>
        <taxon>Chelicerata</taxon>
        <taxon>Arachnida</taxon>
        <taxon>Araneae</taxon>
        <taxon>Araneomorphae</taxon>
        <taxon>Entelegynae</taxon>
        <taxon>Araneoidea</taxon>
        <taxon>Araneidae</taxon>
        <taxon>Araneus</taxon>
    </lineage>
</organism>
<dbReference type="EMBL" id="BGPR01000177">
    <property type="protein sequence ID" value="GBM02163.1"/>
    <property type="molecule type" value="Genomic_DNA"/>
</dbReference>
<dbReference type="Gene3D" id="3.30.420.10">
    <property type="entry name" value="Ribonuclease H-like superfamily/Ribonuclease H"/>
    <property type="match status" value="1"/>
</dbReference>
<dbReference type="OrthoDB" id="245563at2759"/>
<dbReference type="CDD" id="cd09276">
    <property type="entry name" value="Rnase_HI_RT_non_LTR"/>
    <property type="match status" value="1"/>
</dbReference>
<evidence type="ECO:0000313" key="3">
    <source>
        <dbReference type="Proteomes" id="UP000499080"/>
    </source>
</evidence>
<dbReference type="GO" id="GO:0003676">
    <property type="term" value="F:nucleic acid binding"/>
    <property type="evidence" value="ECO:0007669"/>
    <property type="project" value="InterPro"/>
</dbReference>
<gene>
    <name evidence="2" type="ORF">AVEN_190587_1</name>
</gene>
<dbReference type="Proteomes" id="UP000499080">
    <property type="component" value="Unassembled WGS sequence"/>
</dbReference>
<keyword evidence="3" id="KW-1185">Reference proteome</keyword>
<dbReference type="InterPro" id="IPR002156">
    <property type="entry name" value="RNaseH_domain"/>
</dbReference>